<evidence type="ECO:0000313" key="3">
    <source>
        <dbReference type="Proteomes" id="UP000765509"/>
    </source>
</evidence>
<gene>
    <name evidence="2" type="ORF">O181_022796</name>
</gene>
<feature type="region of interest" description="Disordered" evidence="1">
    <location>
        <begin position="26"/>
        <end position="47"/>
    </location>
</feature>
<feature type="compositionally biased region" description="Polar residues" evidence="1">
    <location>
        <begin position="32"/>
        <end position="47"/>
    </location>
</feature>
<evidence type="ECO:0000256" key="1">
    <source>
        <dbReference type="SAM" id="MobiDB-lite"/>
    </source>
</evidence>
<accession>A0A9Q3CI68</accession>
<name>A0A9Q3CI68_9BASI</name>
<reference evidence="2" key="1">
    <citation type="submission" date="2021-03" db="EMBL/GenBank/DDBJ databases">
        <title>Draft genome sequence of rust myrtle Austropuccinia psidii MF-1, a brazilian biotype.</title>
        <authorList>
            <person name="Quecine M.C."/>
            <person name="Pachon D.M.R."/>
            <person name="Bonatelli M.L."/>
            <person name="Correr F.H."/>
            <person name="Franceschini L.M."/>
            <person name="Leite T.F."/>
            <person name="Margarido G.R.A."/>
            <person name="Almeida C.A."/>
            <person name="Ferrarezi J.A."/>
            <person name="Labate C.A."/>
        </authorList>
    </citation>
    <scope>NUCLEOTIDE SEQUENCE</scope>
    <source>
        <strain evidence="2">MF-1</strain>
    </source>
</reference>
<proteinExistence type="predicted"/>
<evidence type="ECO:0000313" key="2">
    <source>
        <dbReference type="EMBL" id="MBW0483081.1"/>
    </source>
</evidence>
<organism evidence="2 3">
    <name type="scientific">Austropuccinia psidii MF-1</name>
    <dbReference type="NCBI Taxonomy" id="1389203"/>
    <lineage>
        <taxon>Eukaryota</taxon>
        <taxon>Fungi</taxon>
        <taxon>Dikarya</taxon>
        <taxon>Basidiomycota</taxon>
        <taxon>Pucciniomycotina</taxon>
        <taxon>Pucciniomycetes</taxon>
        <taxon>Pucciniales</taxon>
        <taxon>Sphaerophragmiaceae</taxon>
        <taxon>Austropuccinia</taxon>
    </lineage>
</organism>
<sequence>MKTQKLLPQENTTLLKPLTNTFPGVARGGTIFSPNTPNKNAPASNFGNKLTLSRCPLPKAHPSTPISSNTQELLSPCSAIGNFSLPQPTSPKIFHLLMPP</sequence>
<comment type="caution">
    <text evidence="2">The sequence shown here is derived from an EMBL/GenBank/DDBJ whole genome shotgun (WGS) entry which is preliminary data.</text>
</comment>
<dbReference type="AlphaFoldDB" id="A0A9Q3CI68"/>
<protein>
    <submittedName>
        <fullName evidence="2">Uncharacterized protein</fullName>
    </submittedName>
</protein>
<keyword evidence="3" id="KW-1185">Reference proteome</keyword>
<dbReference type="Proteomes" id="UP000765509">
    <property type="component" value="Unassembled WGS sequence"/>
</dbReference>
<dbReference type="EMBL" id="AVOT02007069">
    <property type="protein sequence ID" value="MBW0483081.1"/>
    <property type="molecule type" value="Genomic_DNA"/>
</dbReference>